<reference evidence="3 4" key="1">
    <citation type="submission" date="2020-10" db="EMBL/GenBank/DDBJ databases">
        <title>Novel species in genus Corynebacterium.</title>
        <authorList>
            <person name="Zhang G."/>
        </authorList>
    </citation>
    <scope>NUCLEOTIDE SEQUENCE [LARGE SCALE GENOMIC DNA]</scope>
    <source>
        <strain evidence="3 4">DSM 45110</strain>
    </source>
</reference>
<dbReference type="Gene3D" id="2.40.33.20">
    <property type="entry name" value="PK beta-barrel domain-like"/>
    <property type="match status" value="1"/>
</dbReference>
<dbReference type="SUPFAM" id="SSF50800">
    <property type="entry name" value="PK beta-barrel domain-like"/>
    <property type="match status" value="1"/>
</dbReference>
<name>A0ABR9ZGW3_9CORY</name>
<evidence type="ECO:0000256" key="1">
    <source>
        <dbReference type="SAM" id="MobiDB-lite"/>
    </source>
</evidence>
<feature type="domain" description="MOSC" evidence="2">
    <location>
        <begin position="49"/>
        <end position="183"/>
    </location>
</feature>
<dbReference type="Proteomes" id="UP000635902">
    <property type="component" value="Unassembled WGS sequence"/>
</dbReference>
<gene>
    <name evidence="3" type="ORF">IRY30_00135</name>
</gene>
<dbReference type="PANTHER" id="PTHR30212:SF2">
    <property type="entry name" value="PROTEIN YIIM"/>
    <property type="match status" value="1"/>
</dbReference>
<evidence type="ECO:0000259" key="2">
    <source>
        <dbReference type="PROSITE" id="PS51340"/>
    </source>
</evidence>
<comment type="caution">
    <text evidence="3">The sequence shown here is derived from an EMBL/GenBank/DDBJ whole genome shotgun (WGS) entry which is preliminary data.</text>
</comment>
<feature type="region of interest" description="Disordered" evidence="1">
    <location>
        <begin position="1"/>
        <end position="39"/>
    </location>
</feature>
<dbReference type="EMBL" id="JADKMY010000001">
    <property type="protein sequence ID" value="MBF4552494.1"/>
    <property type="molecule type" value="Genomic_DNA"/>
</dbReference>
<proteinExistence type="predicted"/>
<protein>
    <submittedName>
        <fullName evidence="3">MOSC domain-containing protein</fullName>
    </submittedName>
</protein>
<dbReference type="PANTHER" id="PTHR30212">
    <property type="entry name" value="PROTEIN YIIM"/>
    <property type="match status" value="1"/>
</dbReference>
<evidence type="ECO:0000313" key="3">
    <source>
        <dbReference type="EMBL" id="MBF4552494.1"/>
    </source>
</evidence>
<dbReference type="InterPro" id="IPR052353">
    <property type="entry name" value="Benzoxazolinone_Detox_Enz"/>
</dbReference>
<organism evidence="3 4">
    <name type="scientific">Corynebacterium suicordis DSM 45110</name>
    <dbReference type="NCBI Taxonomy" id="1121369"/>
    <lineage>
        <taxon>Bacteria</taxon>
        <taxon>Bacillati</taxon>
        <taxon>Actinomycetota</taxon>
        <taxon>Actinomycetes</taxon>
        <taxon>Mycobacteriales</taxon>
        <taxon>Corynebacteriaceae</taxon>
        <taxon>Corynebacterium</taxon>
    </lineage>
</organism>
<accession>A0ABR9ZGW3</accession>
<sequence>MATEPAPTNPSKAGAPRVLSTNVAAPQPDPAGADRVSGIDKKPCAGISVFTPGPNYGDGSGVRGDVVGDSKHHGGAQKAVYAMAREELDFWESELGKTLPDGAFGDNLTTVGVDWASVIINQQVFVGSAVLEVSVARQPCRTFGAWLEQKGWMKTFTQRAQPGCYFRVVRPGEISPGDAISFGPAPDHGVTMGEAFRAKMGDKELARKAVDAGCLPAMYQEQLERLLR</sequence>
<dbReference type="PROSITE" id="PS51340">
    <property type="entry name" value="MOSC"/>
    <property type="match status" value="1"/>
</dbReference>
<dbReference type="InterPro" id="IPR005302">
    <property type="entry name" value="MoCF_Sase_C"/>
</dbReference>
<dbReference type="InterPro" id="IPR011037">
    <property type="entry name" value="Pyrv_Knase-like_insert_dom_sf"/>
</dbReference>
<evidence type="ECO:0000313" key="4">
    <source>
        <dbReference type="Proteomes" id="UP000635902"/>
    </source>
</evidence>
<dbReference type="Pfam" id="PF03473">
    <property type="entry name" value="MOSC"/>
    <property type="match status" value="1"/>
</dbReference>
<keyword evidence="4" id="KW-1185">Reference proteome</keyword>
<dbReference type="RefSeq" id="WP_194555407.1">
    <property type="nucleotide sequence ID" value="NZ_JADKMY010000001.1"/>
</dbReference>